<sequence>MIGRFCIVKGYANHMGQAQIFAEIKLLSHCVNMQF</sequence>
<gene>
    <name evidence="1" type="ORF">N476_26290</name>
</gene>
<evidence type="ECO:0000313" key="1">
    <source>
        <dbReference type="EMBL" id="KZN55856.1"/>
    </source>
</evidence>
<comment type="caution">
    <text evidence="1">The sequence shown here is derived from an EMBL/GenBank/DDBJ whole genome shotgun (WGS) entry which is preliminary data.</text>
</comment>
<dbReference type="PATRIC" id="fig|1365251.3.peg.223"/>
<name>A0A167GNK6_9GAMM</name>
<dbReference type="Proteomes" id="UP000076503">
    <property type="component" value="Unassembled WGS sequence"/>
</dbReference>
<proteinExistence type="predicted"/>
<reference evidence="1 2" key="1">
    <citation type="submission" date="2013-07" db="EMBL/GenBank/DDBJ databases">
        <title>Comparative Genomic and Metabolomic Analysis of Twelve Strains of Pseudoalteromonas luteoviolacea.</title>
        <authorList>
            <person name="Vynne N.G."/>
            <person name="Mansson M."/>
            <person name="Gram L."/>
        </authorList>
    </citation>
    <scope>NUCLEOTIDE SEQUENCE [LARGE SCALE GENOMIC DNA]</scope>
    <source>
        <strain evidence="1 2">H33</strain>
    </source>
</reference>
<dbReference type="AlphaFoldDB" id="A0A167GNK6"/>
<protein>
    <submittedName>
        <fullName evidence="1">Uncharacterized protein</fullName>
    </submittedName>
</protein>
<organism evidence="1 2">
    <name type="scientific">Pseudoalteromonas luteoviolacea H33</name>
    <dbReference type="NCBI Taxonomy" id="1365251"/>
    <lineage>
        <taxon>Bacteria</taxon>
        <taxon>Pseudomonadati</taxon>
        <taxon>Pseudomonadota</taxon>
        <taxon>Gammaproteobacteria</taxon>
        <taxon>Alteromonadales</taxon>
        <taxon>Pseudoalteromonadaceae</taxon>
        <taxon>Pseudoalteromonas</taxon>
    </lineage>
</organism>
<accession>A0A167GNK6</accession>
<evidence type="ECO:0000313" key="2">
    <source>
        <dbReference type="Proteomes" id="UP000076503"/>
    </source>
</evidence>
<dbReference type="EMBL" id="AUXZ01000006">
    <property type="protein sequence ID" value="KZN55856.1"/>
    <property type="molecule type" value="Genomic_DNA"/>
</dbReference>